<dbReference type="AlphaFoldDB" id="A0A835XQP3"/>
<evidence type="ECO:0000313" key="3">
    <source>
        <dbReference type="Proteomes" id="UP000612055"/>
    </source>
</evidence>
<accession>A0A835XQP3</accession>
<dbReference type="Proteomes" id="UP000612055">
    <property type="component" value="Unassembled WGS sequence"/>
</dbReference>
<protein>
    <submittedName>
        <fullName evidence="2">Uncharacterized protein</fullName>
    </submittedName>
</protein>
<proteinExistence type="predicted"/>
<keyword evidence="1" id="KW-0812">Transmembrane</keyword>
<reference evidence="2" key="1">
    <citation type="journal article" date="2020" name="bioRxiv">
        <title>Comparative genomics of Chlamydomonas.</title>
        <authorList>
            <person name="Craig R.J."/>
            <person name="Hasan A.R."/>
            <person name="Ness R.W."/>
            <person name="Keightley P.D."/>
        </authorList>
    </citation>
    <scope>NUCLEOTIDE SEQUENCE</scope>
    <source>
        <strain evidence="2">CCAP 11/70</strain>
    </source>
</reference>
<keyword evidence="1" id="KW-0472">Membrane</keyword>
<keyword evidence="3" id="KW-1185">Reference proteome</keyword>
<sequence>MSIGEEAFGAELLGKIAHKRRLMADINTLLAGCLSPEDGGELPAIRLANANQDNTARLLVLEFETSANTAGDTSLAVAARLSQTLHDETSCLRTKLKEGSSVVRLVYGMDVNHQLRAGLSEEDLAAARRAAAERAAGLGLPDLWEAQVQALAAEAGLTAAESPDQVLQLGGQQAGRTAAALARRSLVAEKGGDGNVRGMLPRALEALSHPHAGLVSVLVCVNAAAVLAVAAVWRLKRKARRQAASGNISPRS</sequence>
<name>A0A835XQP3_9CHLO</name>
<gene>
    <name evidence="2" type="ORF">HYH03_013528</name>
</gene>
<organism evidence="2 3">
    <name type="scientific">Edaphochlamys debaryana</name>
    <dbReference type="NCBI Taxonomy" id="47281"/>
    <lineage>
        <taxon>Eukaryota</taxon>
        <taxon>Viridiplantae</taxon>
        <taxon>Chlorophyta</taxon>
        <taxon>core chlorophytes</taxon>
        <taxon>Chlorophyceae</taxon>
        <taxon>CS clade</taxon>
        <taxon>Chlamydomonadales</taxon>
        <taxon>Chlamydomonadales incertae sedis</taxon>
        <taxon>Edaphochlamys</taxon>
    </lineage>
</organism>
<dbReference type="EMBL" id="JAEHOE010000090">
    <property type="protein sequence ID" value="KAG2487949.1"/>
    <property type="molecule type" value="Genomic_DNA"/>
</dbReference>
<keyword evidence="1" id="KW-1133">Transmembrane helix</keyword>
<feature type="transmembrane region" description="Helical" evidence="1">
    <location>
        <begin position="212"/>
        <end position="233"/>
    </location>
</feature>
<evidence type="ECO:0000313" key="2">
    <source>
        <dbReference type="EMBL" id="KAG2487949.1"/>
    </source>
</evidence>
<evidence type="ECO:0000256" key="1">
    <source>
        <dbReference type="SAM" id="Phobius"/>
    </source>
</evidence>
<comment type="caution">
    <text evidence="2">The sequence shown here is derived from an EMBL/GenBank/DDBJ whole genome shotgun (WGS) entry which is preliminary data.</text>
</comment>